<evidence type="ECO:0000256" key="1">
    <source>
        <dbReference type="ARBA" id="ARBA00004127"/>
    </source>
</evidence>
<dbReference type="NCBIfam" id="NF006777">
    <property type="entry name" value="PRK09292.1"/>
    <property type="match status" value="1"/>
</dbReference>
<dbReference type="EC" id="7.2.1.1" evidence="14"/>
<keyword evidence="10 14" id="KW-0406">Ion transport</keyword>
<keyword evidence="11 14" id="KW-0830">Ubiquinone</keyword>
<keyword evidence="4" id="KW-0997">Cell inner membrane</keyword>
<keyword evidence="3 14" id="KW-1003">Cell membrane</keyword>
<evidence type="ECO:0000256" key="2">
    <source>
        <dbReference type="ARBA" id="ARBA00022448"/>
    </source>
</evidence>
<dbReference type="RefSeq" id="WP_079721859.1">
    <property type="nucleotide sequence ID" value="NZ_FUYY01000008.1"/>
</dbReference>
<dbReference type="GO" id="GO:0005886">
    <property type="term" value="C:plasma membrane"/>
    <property type="evidence" value="ECO:0007669"/>
    <property type="project" value="UniProtKB-SubCell"/>
</dbReference>
<evidence type="ECO:0000256" key="7">
    <source>
        <dbReference type="ARBA" id="ARBA00022989"/>
    </source>
</evidence>
<dbReference type="HAMAP" id="MF_00428">
    <property type="entry name" value="NqrD"/>
    <property type="match status" value="1"/>
</dbReference>
<keyword evidence="6 14" id="KW-1278">Translocase</keyword>
<dbReference type="STRING" id="241145.SAMN05660776_3038"/>
<comment type="function">
    <text evidence="14">NQR complex catalyzes the reduction of ubiquinone-1 to ubiquinol by two successive reactions, coupled with the transport of Na(+) ions from the cytoplasm to the periplasm. NqrA to NqrE are probably involved in the second step, the conversion of ubisemiquinone to ubiquinol.</text>
</comment>
<keyword evidence="12 14" id="KW-0472">Membrane</keyword>
<protein>
    <recommendedName>
        <fullName evidence="14">Na(+)-translocating NADH-quinone reductase subunit D</fullName>
        <shortName evidence="14">Na(+)-NQR subunit D</shortName>
        <shortName evidence="14">Na(+)-translocating NQR subunit D</shortName>
        <ecNumber evidence="14">7.2.1.1</ecNumber>
    </recommendedName>
    <alternativeName>
        <fullName evidence="14">NQR complex subunit D</fullName>
    </alternativeName>
    <alternativeName>
        <fullName evidence="14">NQR-1 subunit D</fullName>
    </alternativeName>
</protein>
<evidence type="ECO:0000256" key="13">
    <source>
        <dbReference type="ARBA" id="ARBA00023201"/>
    </source>
</evidence>
<dbReference type="PIRSF" id="PIRSF006102">
    <property type="entry name" value="NQR_DE"/>
    <property type="match status" value="1"/>
</dbReference>
<dbReference type="PANTHER" id="PTHR30586:SF1">
    <property type="entry name" value="NA(+)-TRANSLOCATING NADH-QUINONE REDUCTASE SUBUNIT D"/>
    <property type="match status" value="1"/>
</dbReference>
<dbReference type="InterPro" id="IPR011292">
    <property type="entry name" value="NqrD"/>
</dbReference>
<sequence length="248" mass="27099">MATERKNISEEKEAKKKEMILFLSNSEEKEHFLSKGNRKLLSDPLDDNNPITVQVLGICSALAITVQLEPAVVMAIAVVFVMAFSNIIVSLLRNMIPSRIRIIVQLVVVASLVALVDQVLKAYAYDVSKQLSVFIGLIITNCIVMGRLEAFALGNGVYKSFLDGIGNAAGYGLILIIVAFFRELLGSGKLFGFEVLGHKAATLADSTGLYALGYENNGLMLLSPMALIVVGLLIWVQRARNRKLIEEN</sequence>
<keyword evidence="16" id="KW-1185">Reference proteome</keyword>
<dbReference type="AlphaFoldDB" id="A0A1T5E797"/>
<feature type="transmembrane region" description="Helical" evidence="14">
    <location>
        <begin position="160"/>
        <end position="181"/>
    </location>
</feature>
<evidence type="ECO:0000256" key="3">
    <source>
        <dbReference type="ARBA" id="ARBA00022475"/>
    </source>
</evidence>
<gene>
    <name evidence="14" type="primary">nqrD</name>
    <name evidence="15" type="ORF">SAMN05660776_3038</name>
</gene>
<dbReference type="NCBIfam" id="NF009070">
    <property type="entry name" value="PRK12405.1"/>
    <property type="match status" value="1"/>
</dbReference>
<keyword evidence="13 14" id="KW-0739">Sodium transport</keyword>
<keyword evidence="7 14" id="KW-1133">Transmembrane helix</keyword>
<proteinExistence type="inferred from homology"/>
<evidence type="ECO:0000256" key="8">
    <source>
        <dbReference type="ARBA" id="ARBA00023027"/>
    </source>
</evidence>
<keyword evidence="2 14" id="KW-0813">Transport</keyword>
<comment type="subcellular location">
    <subcellularLocation>
        <location evidence="14">Cell membrane</location>
        <topology evidence="14">Multi-pass membrane protein</topology>
    </subcellularLocation>
    <subcellularLocation>
        <location evidence="1">Endomembrane system</location>
        <topology evidence="1">Multi-pass membrane protein</topology>
    </subcellularLocation>
</comment>
<dbReference type="PANTHER" id="PTHR30586">
    <property type="entry name" value="ELECTRON TRANSPORT COMPLEX PROTEIN RNFE"/>
    <property type="match status" value="1"/>
</dbReference>
<comment type="similarity">
    <text evidence="14">Belongs to the NqrDE/RnfAE family.</text>
</comment>
<keyword evidence="8 14" id="KW-0520">NAD</keyword>
<accession>A0A1T5E797</accession>
<name>A0A1T5E797_9FLAO</name>
<comment type="subunit">
    <text evidence="14">Composed of six subunits; NqrA, NqrB, NqrC, NqrD, NqrE and NqrF.</text>
</comment>
<comment type="catalytic activity">
    <reaction evidence="14">
        <text>a ubiquinone + n Na(+)(in) + NADH + H(+) = a ubiquinol + n Na(+)(out) + NAD(+)</text>
        <dbReference type="Rhea" id="RHEA:47748"/>
        <dbReference type="Rhea" id="RHEA-COMP:9565"/>
        <dbReference type="Rhea" id="RHEA-COMP:9566"/>
        <dbReference type="ChEBI" id="CHEBI:15378"/>
        <dbReference type="ChEBI" id="CHEBI:16389"/>
        <dbReference type="ChEBI" id="CHEBI:17976"/>
        <dbReference type="ChEBI" id="CHEBI:29101"/>
        <dbReference type="ChEBI" id="CHEBI:57540"/>
        <dbReference type="ChEBI" id="CHEBI:57945"/>
        <dbReference type="EC" id="7.2.1.1"/>
    </reaction>
</comment>
<dbReference type="OrthoDB" id="9790976at2"/>
<evidence type="ECO:0000256" key="5">
    <source>
        <dbReference type="ARBA" id="ARBA00022692"/>
    </source>
</evidence>
<feature type="transmembrane region" description="Helical" evidence="14">
    <location>
        <begin position="104"/>
        <end position="125"/>
    </location>
</feature>
<evidence type="ECO:0000256" key="14">
    <source>
        <dbReference type="HAMAP-Rule" id="MF_00428"/>
    </source>
</evidence>
<feature type="transmembrane region" description="Helical" evidence="14">
    <location>
        <begin position="71"/>
        <end position="92"/>
    </location>
</feature>
<evidence type="ECO:0000256" key="10">
    <source>
        <dbReference type="ARBA" id="ARBA00023065"/>
    </source>
</evidence>
<dbReference type="GO" id="GO:0012505">
    <property type="term" value="C:endomembrane system"/>
    <property type="evidence" value="ECO:0007669"/>
    <property type="project" value="UniProtKB-SubCell"/>
</dbReference>
<dbReference type="InterPro" id="IPR003667">
    <property type="entry name" value="NqrDE/RnfAE"/>
</dbReference>
<dbReference type="Pfam" id="PF02508">
    <property type="entry name" value="Rnf-Nqr"/>
    <property type="match status" value="1"/>
</dbReference>
<dbReference type="GO" id="GO:0016655">
    <property type="term" value="F:oxidoreductase activity, acting on NAD(P)H, quinone or similar compound as acceptor"/>
    <property type="evidence" value="ECO:0007669"/>
    <property type="project" value="UniProtKB-UniRule"/>
</dbReference>
<keyword evidence="9 14" id="KW-0915">Sodium</keyword>
<dbReference type="NCBIfam" id="TIGR01939">
    <property type="entry name" value="nqrD"/>
    <property type="match status" value="1"/>
</dbReference>
<evidence type="ECO:0000256" key="9">
    <source>
        <dbReference type="ARBA" id="ARBA00023053"/>
    </source>
</evidence>
<keyword evidence="5 14" id="KW-0812">Transmembrane</keyword>
<dbReference type="Proteomes" id="UP000190230">
    <property type="component" value="Unassembled WGS sequence"/>
</dbReference>
<evidence type="ECO:0000256" key="12">
    <source>
        <dbReference type="ARBA" id="ARBA00023136"/>
    </source>
</evidence>
<evidence type="ECO:0000256" key="6">
    <source>
        <dbReference type="ARBA" id="ARBA00022967"/>
    </source>
</evidence>
<feature type="transmembrane region" description="Helical" evidence="14">
    <location>
        <begin position="131"/>
        <end position="148"/>
    </location>
</feature>
<evidence type="ECO:0000313" key="15">
    <source>
        <dbReference type="EMBL" id="SKB79679.1"/>
    </source>
</evidence>
<organism evidence="15 16">
    <name type="scientific">Salegentibacter holothuriorum</name>
    <dbReference type="NCBI Taxonomy" id="241145"/>
    <lineage>
        <taxon>Bacteria</taxon>
        <taxon>Pseudomonadati</taxon>
        <taxon>Bacteroidota</taxon>
        <taxon>Flavobacteriia</taxon>
        <taxon>Flavobacteriales</taxon>
        <taxon>Flavobacteriaceae</taxon>
        <taxon>Salegentibacter</taxon>
    </lineage>
</organism>
<dbReference type="EMBL" id="FUYY01000008">
    <property type="protein sequence ID" value="SKB79679.1"/>
    <property type="molecule type" value="Genomic_DNA"/>
</dbReference>
<feature type="transmembrane region" description="Helical" evidence="14">
    <location>
        <begin position="218"/>
        <end position="236"/>
    </location>
</feature>
<evidence type="ECO:0000256" key="4">
    <source>
        <dbReference type="ARBA" id="ARBA00022519"/>
    </source>
</evidence>
<dbReference type="GO" id="GO:0006814">
    <property type="term" value="P:sodium ion transport"/>
    <property type="evidence" value="ECO:0007669"/>
    <property type="project" value="UniProtKB-UniRule"/>
</dbReference>
<evidence type="ECO:0000256" key="11">
    <source>
        <dbReference type="ARBA" id="ARBA00023075"/>
    </source>
</evidence>
<reference evidence="16" key="1">
    <citation type="submission" date="2017-02" db="EMBL/GenBank/DDBJ databases">
        <authorList>
            <person name="Varghese N."/>
            <person name="Submissions S."/>
        </authorList>
    </citation>
    <scope>NUCLEOTIDE SEQUENCE [LARGE SCALE GENOMIC DNA]</scope>
    <source>
        <strain evidence="16">DSM 23405</strain>
    </source>
</reference>
<evidence type="ECO:0000313" key="16">
    <source>
        <dbReference type="Proteomes" id="UP000190230"/>
    </source>
</evidence>